<dbReference type="Gene3D" id="3.30.560.10">
    <property type="entry name" value="Glucose Oxidase, domain 3"/>
    <property type="match status" value="1"/>
</dbReference>
<evidence type="ECO:0000256" key="1">
    <source>
        <dbReference type="ARBA" id="ARBA00010790"/>
    </source>
</evidence>
<dbReference type="InterPro" id="IPR007867">
    <property type="entry name" value="GMC_OxRtase_C"/>
</dbReference>
<comment type="similarity">
    <text evidence="1">Belongs to the GMC oxidoreductase family.</text>
</comment>
<protein>
    <recommendedName>
        <fullName evidence="2">Glucose-methanol-choline oxidoreductase C-terminal domain-containing protein</fullName>
    </recommendedName>
</protein>
<name>A0ABR3WPB6_9PEZI</name>
<dbReference type="PANTHER" id="PTHR11552:SF210">
    <property type="entry name" value="GLUCOSE-METHANOL-CHOLINE OXIDOREDUCTASE N-TERMINAL DOMAIN-CONTAINING PROTEIN-RELATED"/>
    <property type="match status" value="1"/>
</dbReference>
<dbReference type="InterPro" id="IPR036188">
    <property type="entry name" value="FAD/NAD-bd_sf"/>
</dbReference>
<feature type="domain" description="Glucose-methanol-choline oxidoreductase C-terminal" evidence="2">
    <location>
        <begin position="3"/>
        <end position="105"/>
    </location>
</feature>
<proteinExistence type="inferred from homology"/>
<gene>
    <name evidence="3" type="ORF">Daus18300_007259</name>
</gene>
<accession>A0ABR3WPB6</accession>
<dbReference type="EMBL" id="JAWRVE010000062">
    <property type="protein sequence ID" value="KAL1865369.1"/>
    <property type="molecule type" value="Genomic_DNA"/>
</dbReference>
<evidence type="ECO:0000313" key="4">
    <source>
        <dbReference type="Proteomes" id="UP001583177"/>
    </source>
</evidence>
<organism evidence="3 4">
    <name type="scientific">Diaporthe australafricana</name>
    <dbReference type="NCBI Taxonomy" id="127596"/>
    <lineage>
        <taxon>Eukaryota</taxon>
        <taxon>Fungi</taxon>
        <taxon>Dikarya</taxon>
        <taxon>Ascomycota</taxon>
        <taxon>Pezizomycotina</taxon>
        <taxon>Sordariomycetes</taxon>
        <taxon>Sordariomycetidae</taxon>
        <taxon>Diaporthales</taxon>
        <taxon>Diaporthaceae</taxon>
        <taxon>Diaporthe</taxon>
    </lineage>
</organism>
<dbReference type="SUPFAM" id="SSF51905">
    <property type="entry name" value="FAD/NAD(P)-binding domain"/>
    <property type="match status" value="1"/>
</dbReference>
<reference evidence="3 4" key="1">
    <citation type="journal article" date="2024" name="IMA Fungus">
        <title>IMA Genome - F19 : A genome assembly and annotation guide to empower mycologists, including annotated draft genome sequences of Ceratocystis pirilliformis, Diaporthe australafricana, Fusarium ophioides, Paecilomyces lecythidis, and Sporothrix stenoceras.</title>
        <authorList>
            <person name="Aylward J."/>
            <person name="Wilson A.M."/>
            <person name="Visagie C.M."/>
            <person name="Spraker J."/>
            <person name="Barnes I."/>
            <person name="Buitendag C."/>
            <person name="Ceriani C."/>
            <person name="Del Mar Angel L."/>
            <person name="du Plessis D."/>
            <person name="Fuchs T."/>
            <person name="Gasser K."/>
            <person name="Kramer D."/>
            <person name="Li W."/>
            <person name="Munsamy K."/>
            <person name="Piso A."/>
            <person name="Price J.L."/>
            <person name="Sonnekus B."/>
            <person name="Thomas C."/>
            <person name="van der Nest A."/>
            <person name="van Dijk A."/>
            <person name="van Heerden A."/>
            <person name="van Vuuren N."/>
            <person name="Yilmaz N."/>
            <person name="Duong T.A."/>
            <person name="van der Merwe N.A."/>
            <person name="Wingfield M.J."/>
            <person name="Wingfield B.D."/>
        </authorList>
    </citation>
    <scope>NUCLEOTIDE SEQUENCE [LARGE SCALE GENOMIC DNA]</scope>
    <source>
        <strain evidence="3 4">CMW 18300</strain>
    </source>
</reference>
<keyword evidence="4" id="KW-1185">Reference proteome</keyword>
<sequence>MAHHILQAKAIAKSPPFNNLLEKPLTHRDPAADFTDLQAAKDYARANAISMWHFGGTCAMLPRERAGVVDASLKVYGVEGLRVVDASAIPLISTANLQATVYAFAEKAADVIKSDWRMG</sequence>
<comment type="caution">
    <text evidence="3">The sequence shown here is derived from an EMBL/GenBank/DDBJ whole genome shotgun (WGS) entry which is preliminary data.</text>
</comment>
<dbReference type="Gene3D" id="3.50.50.60">
    <property type="entry name" value="FAD/NAD(P)-binding domain"/>
    <property type="match status" value="1"/>
</dbReference>
<dbReference type="PANTHER" id="PTHR11552">
    <property type="entry name" value="GLUCOSE-METHANOL-CHOLINE GMC OXIDOREDUCTASE"/>
    <property type="match status" value="1"/>
</dbReference>
<dbReference type="Proteomes" id="UP001583177">
    <property type="component" value="Unassembled WGS sequence"/>
</dbReference>
<dbReference type="Pfam" id="PF05199">
    <property type="entry name" value="GMC_oxred_C"/>
    <property type="match status" value="1"/>
</dbReference>
<evidence type="ECO:0000259" key="2">
    <source>
        <dbReference type="Pfam" id="PF05199"/>
    </source>
</evidence>
<dbReference type="InterPro" id="IPR012132">
    <property type="entry name" value="GMC_OxRdtase"/>
</dbReference>
<evidence type="ECO:0000313" key="3">
    <source>
        <dbReference type="EMBL" id="KAL1865369.1"/>
    </source>
</evidence>